<organism evidence="3 4">
    <name type="scientific">Desertihabitans brevis</name>
    <dbReference type="NCBI Taxonomy" id="2268447"/>
    <lineage>
        <taxon>Bacteria</taxon>
        <taxon>Bacillati</taxon>
        <taxon>Actinomycetota</taxon>
        <taxon>Actinomycetes</taxon>
        <taxon>Propionibacteriales</taxon>
        <taxon>Propionibacteriaceae</taxon>
        <taxon>Desertihabitans</taxon>
    </lineage>
</organism>
<feature type="compositionally biased region" description="Low complexity" evidence="1">
    <location>
        <begin position="20"/>
        <end position="37"/>
    </location>
</feature>
<feature type="region of interest" description="Disordered" evidence="1">
    <location>
        <begin position="1"/>
        <end position="77"/>
    </location>
</feature>
<protein>
    <recommendedName>
        <fullName evidence="2">Double-GTPase 2 domain-containing protein</fullName>
    </recommendedName>
</protein>
<dbReference type="AlphaFoldDB" id="A0A367YSW7"/>
<dbReference type="Proteomes" id="UP000252770">
    <property type="component" value="Unassembled WGS sequence"/>
</dbReference>
<accession>A0A367YSW7</accession>
<dbReference type="EMBL" id="QOUI01000008">
    <property type="protein sequence ID" value="RCK68985.1"/>
    <property type="molecule type" value="Genomic_DNA"/>
</dbReference>
<dbReference type="InterPro" id="IPR045528">
    <property type="entry name" value="DO-GTPase2"/>
</dbReference>
<gene>
    <name evidence="3" type="ORF">DT076_13850</name>
</gene>
<feature type="compositionally biased region" description="Basic residues" evidence="1">
    <location>
        <begin position="46"/>
        <end position="71"/>
    </location>
</feature>
<keyword evidence="4" id="KW-1185">Reference proteome</keyword>
<dbReference type="Pfam" id="PF19993">
    <property type="entry name" value="DO-GTPase2"/>
    <property type="match status" value="1"/>
</dbReference>
<dbReference type="CDD" id="cd00882">
    <property type="entry name" value="Ras_like_GTPase"/>
    <property type="match status" value="1"/>
</dbReference>
<sequence>MGLRRARAAGPDVPGGRVGGAHPRPGAGPGRPAWLRPGRGGAGRPAGRRPGGRRPVRGGRAGPLRRRRRHLPAAAGGGPVSKCPMCFFALPEDVASYACRVCPPEHNQRQAACAGLTSVTWPVVTELVRDRQQGGVFSRRWPPTSVACHRCQRPATEQVCPTCHYLLPEDWRDSDTLCVALAGARNTGKSLYLGVAVQQLGLMLQSQGVALQHGTVFSQQSYERHYEEPLFSIRQMPQATPRAQTEDAAQRHPLVLSLGTRHRRRRYLVLRDAAGEELQNPPERALHLSYFDRADVVLFMFDPAADPAIAALLPDVVQRGVDQGSAARVLANVLRLSAEGRPPVGVVVSKFDLLQRLTRVEAPQWQAIMGNAGAAMQRDPGVEVMAYQRDDAELLSAEVHSLLTAMRARDVINQLAHPHDGRLRTSQFFAVSALGASAVDSGVHPHGIASFRCLDPLRWALARADLVDVA</sequence>
<dbReference type="SUPFAM" id="SSF52540">
    <property type="entry name" value="P-loop containing nucleoside triphosphate hydrolases"/>
    <property type="match status" value="1"/>
</dbReference>
<dbReference type="InterPro" id="IPR027417">
    <property type="entry name" value="P-loop_NTPase"/>
</dbReference>
<name>A0A367YSW7_9ACTN</name>
<reference evidence="3 4" key="1">
    <citation type="submission" date="2018-07" db="EMBL/GenBank/DDBJ databases">
        <title>Desertimonas flava gen. nov. sp. nov.</title>
        <authorList>
            <person name="Liu S."/>
        </authorList>
    </citation>
    <scope>NUCLEOTIDE SEQUENCE [LARGE SCALE GENOMIC DNA]</scope>
    <source>
        <strain evidence="3 4">16Sb5-5</strain>
    </source>
</reference>
<proteinExistence type="predicted"/>
<comment type="caution">
    <text evidence="3">The sequence shown here is derived from an EMBL/GenBank/DDBJ whole genome shotgun (WGS) entry which is preliminary data.</text>
</comment>
<evidence type="ECO:0000256" key="1">
    <source>
        <dbReference type="SAM" id="MobiDB-lite"/>
    </source>
</evidence>
<feature type="domain" description="Double-GTPase 2" evidence="2">
    <location>
        <begin position="179"/>
        <end position="392"/>
    </location>
</feature>
<evidence type="ECO:0000313" key="3">
    <source>
        <dbReference type="EMBL" id="RCK68985.1"/>
    </source>
</evidence>
<evidence type="ECO:0000313" key="4">
    <source>
        <dbReference type="Proteomes" id="UP000252770"/>
    </source>
</evidence>
<evidence type="ECO:0000259" key="2">
    <source>
        <dbReference type="Pfam" id="PF19993"/>
    </source>
</evidence>